<dbReference type="STRING" id="212667.VFDL14_21630"/>
<keyword evidence="2" id="KW-0560">Oxidoreductase</keyword>
<evidence type="ECO:0000313" key="4">
    <source>
        <dbReference type="EMBL" id="KDN27481.1"/>
    </source>
</evidence>
<feature type="domain" description="Gfo/Idh/MocA-like oxidoreductase N-terminal" evidence="3">
    <location>
        <begin position="4"/>
        <end position="120"/>
    </location>
</feature>
<dbReference type="PANTHER" id="PTHR22604:SF105">
    <property type="entry name" value="TRANS-1,2-DIHYDROBENZENE-1,2-DIOL DEHYDROGENASE"/>
    <property type="match status" value="1"/>
</dbReference>
<dbReference type="SUPFAM" id="SSF55347">
    <property type="entry name" value="Glyceraldehyde-3-phosphate dehydrogenase-like, C-terminal domain"/>
    <property type="match status" value="1"/>
</dbReference>
<dbReference type="GO" id="GO:0000166">
    <property type="term" value="F:nucleotide binding"/>
    <property type="evidence" value="ECO:0007669"/>
    <property type="project" value="InterPro"/>
</dbReference>
<dbReference type="SUPFAM" id="SSF51735">
    <property type="entry name" value="NAD(P)-binding Rossmann-fold domains"/>
    <property type="match status" value="1"/>
</dbReference>
<name>A0A066UJ67_9VIBR</name>
<keyword evidence="5" id="KW-1185">Reference proteome</keyword>
<dbReference type="OrthoDB" id="9774191at2"/>
<dbReference type="Gene3D" id="3.30.360.10">
    <property type="entry name" value="Dihydrodipicolinate Reductase, domain 2"/>
    <property type="match status" value="1"/>
</dbReference>
<protein>
    <submittedName>
        <fullName evidence="4">Oxidoreductase</fullName>
    </submittedName>
</protein>
<dbReference type="Gene3D" id="3.40.50.720">
    <property type="entry name" value="NAD(P)-binding Rossmann-like Domain"/>
    <property type="match status" value="1"/>
</dbReference>
<comment type="similarity">
    <text evidence="1">Belongs to the Gfo/Idh/MocA family.</text>
</comment>
<dbReference type="AlphaFoldDB" id="A0A066UJ67"/>
<dbReference type="InterPro" id="IPR036291">
    <property type="entry name" value="NAD(P)-bd_dom_sf"/>
</dbReference>
<dbReference type="InterPro" id="IPR000683">
    <property type="entry name" value="Gfo/Idh/MocA-like_OxRdtase_N"/>
</dbReference>
<reference evidence="4 5" key="1">
    <citation type="submission" date="2014-02" db="EMBL/GenBank/DDBJ databases">
        <title>Vibrio fortis Dalian14 Genome Sequencing.</title>
        <authorList>
            <person name="Wang Y."/>
            <person name="Song L."/>
            <person name="Liu G."/>
            <person name="Ding J."/>
        </authorList>
    </citation>
    <scope>NUCLEOTIDE SEQUENCE [LARGE SCALE GENOMIC DNA]</scope>
    <source>
        <strain evidence="4 5">Dalian14</strain>
    </source>
</reference>
<sequence>MHKIKWGIAGLGNIAHRFAVAVTQHSSQAELYAVAARDAERANLFCQQYGANHSYESYQHIAEDPEVDAVYIATVHPYHKPLAELFIKHNKHVLVEKPAFTQLEDWLEMSALAKKHNVLLLEAMKTVTFPAYIALKAYLVEQNIQQLHVEAGFGNEHDYDPSLFIFNPELCGGASLDVGVYGLWLYYDLCNTLGSIPNPPSVQLTQGTQDCAVDTDACFTFTGSVSGKISASITRNLQRDAVLTGDGITIKICEKWWNPQRIEIEHNGQSKLIDIPVSGNGFEYEIDHFSTLLQEQQRASKLLRPETSQQVINTLETALIDCGFSHLTHLPNKNR</sequence>
<accession>A0A066UJ67</accession>
<gene>
    <name evidence="4" type="ORF">VFDL14_21630</name>
</gene>
<dbReference type="Proteomes" id="UP000027219">
    <property type="component" value="Unassembled WGS sequence"/>
</dbReference>
<dbReference type="EMBL" id="JFFR01000027">
    <property type="protein sequence ID" value="KDN27481.1"/>
    <property type="molecule type" value="Genomic_DNA"/>
</dbReference>
<organism evidence="4 5">
    <name type="scientific">Vibrio fortis</name>
    <dbReference type="NCBI Taxonomy" id="212667"/>
    <lineage>
        <taxon>Bacteria</taxon>
        <taxon>Pseudomonadati</taxon>
        <taxon>Pseudomonadota</taxon>
        <taxon>Gammaproteobacteria</taxon>
        <taxon>Vibrionales</taxon>
        <taxon>Vibrionaceae</taxon>
        <taxon>Vibrio</taxon>
    </lineage>
</organism>
<comment type="caution">
    <text evidence="4">The sequence shown here is derived from an EMBL/GenBank/DDBJ whole genome shotgun (WGS) entry which is preliminary data.</text>
</comment>
<dbReference type="GO" id="GO:0016491">
    <property type="term" value="F:oxidoreductase activity"/>
    <property type="evidence" value="ECO:0007669"/>
    <property type="project" value="UniProtKB-KW"/>
</dbReference>
<proteinExistence type="inferred from homology"/>
<evidence type="ECO:0000259" key="3">
    <source>
        <dbReference type="Pfam" id="PF01408"/>
    </source>
</evidence>
<evidence type="ECO:0000313" key="5">
    <source>
        <dbReference type="Proteomes" id="UP000027219"/>
    </source>
</evidence>
<evidence type="ECO:0000256" key="2">
    <source>
        <dbReference type="ARBA" id="ARBA00023002"/>
    </source>
</evidence>
<dbReference type="InterPro" id="IPR050984">
    <property type="entry name" value="Gfo/Idh/MocA_domain"/>
</dbReference>
<evidence type="ECO:0000256" key="1">
    <source>
        <dbReference type="ARBA" id="ARBA00010928"/>
    </source>
</evidence>
<dbReference type="Pfam" id="PF01408">
    <property type="entry name" value="GFO_IDH_MocA"/>
    <property type="match status" value="1"/>
</dbReference>
<dbReference type="PANTHER" id="PTHR22604">
    <property type="entry name" value="OXIDOREDUCTASES"/>
    <property type="match status" value="1"/>
</dbReference>